<dbReference type="Proteomes" id="UP000030101">
    <property type="component" value="Unassembled WGS sequence"/>
</dbReference>
<evidence type="ECO:0000256" key="7">
    <source>
        <dbReference type="ARBA" id="ARBA00023136"/>
    </source>
</evidence>
<keyword evidence="4" id="KW-0812">Transmembrane</keyword>
<comment type="subcellular location">
    <subcellularLocation>
        <location evidence="1">Cell outer membrane</location>
        <topology evidence="1">Multi-pass membrane protein</topology>
    </subcellularLocation>
</comment>
<dbReference type="SUPFAM" id="SSF56925">
    <property type="entry name" value="OMPA-like"/>
    <property type="match status" value="1"/>
</dbReference>
<accession>A0ABR4XMS9</accession>
<dbReference type="CDD" id="cd07185">
    <property type="entry name" value="OmpA_C-like"/>
    <property type="match status" value="1"/>
</dbReference>
<dbReference type="Gene3D" id="3.30.1330.60">
    <property type="entry name" value="OmpA-like domain"/>
    <property type="match status" value="1"/>
</dbReference>
<keyword evidence="6" id="KW-0626">Porin</keyword>
<evidence type="ECO:0000256" key="10">
    <source>
        <dbReference type="SAM" id="SignalP"/>
    </source>
</evidence>
<organism evidence="12 13">
    <name type="scientific">Porphyromonas canoris</name>
    <dbReference type="NCBI Taxonomy" id="36875"/>
    <lineage>
        <taxon>Bacteria</taxon>
        <taxon>Pseudomonadati</taxon>
        <taxon>Bacteroidota</taxon>
        <taxon>Bacteroidia</taxon>
        <taxon>Bacteroidales</taxon>
        <taxon>Porphyromonadaceae</taxon>
        <taxon>Porphyromonas</taxon>
    </lineage>
</organism>
<dbReference type="InterPro" id="IPR011250">
    <property type="entry name" value="OMP/PagP_B-barrel"/>
</dbReference>
<feature type="domain" description="OmpA-like" evidence="11">
    <location>
        <begin position="266"/>
        <end position="384"/>
    </location>
</feature>
<evidence type="ECO:0000256" key="2">
    <source>
        <dbReference type="ARBA" id="ARBA00022448"/>
    </source>
</evidence>
<dbReference type="RefSeq" id="WP_036788885.1">
    <property type="nucleotide sequence ID" value="NZ_JQZV01000003.1"/>
</dbReference>
<evidence type="ECO:0000256" key="4">
    <source>
        <dbReference type="ARBA" id="ARBA00022692"/>
    </source>
</evidence>
<dbReference type="PRINTS" id="PR01021">
    <property type="entry name" value="OMPADOMAIN"/>
</dbReference>
<dbReference type="SUPFAM" id="SSF103088">
    <property type="entry name" value="OmpA-like"/>
    <property type="match status" value="1"/>
</dbReference>
<dbReference type="PANTHER" id="PTHR30329:SF21">
    <property type="entry name" value="LIPOPROTEIN YIAD-RELATED"/>
    <property type="match status" value="1"/>
</dbReference>
<feature type="chain" id="PRO_5046854449" description="OmpA-like domain-containing protein" evidence="10">
    <location>
        <begin position="22"/>
        <end position="391"/>
    </location>
</feature>
<dbReference type="InterPro" id="IPR006665">
    <property type="entry name" value="OmpA-like"/>
</dbReference>
<dbReference type="InterPro" id="IPR050330">
    <property type="entry name" value="Bact_OuterMem_StrucFunc"/>
</dbReference>
<gene>
    <name evidence="12" type="ORF">HQ43_01925</name>
</gene>
<comment type="caution">
    <text evidence="12">The sequence shown here is derived from an EMBL/GenBank/DDBJ whole genome shotgun (WGS) entry which is preliminary data.</text>
</comment>
<dbReference type="EMBL" id="JQZV01000003">
    <property type="protein sequence ID" value="KGN93416.1"/>
    <property type="molecule type" value="Genomic_DNA"/>
</dbReference>
<evidence type="ECO:0000259" key="11">
    <source>
        <dbReference type="PROSITE" id="PS51123"/>
    </source>
</evidence>
<keyword evidence="5" id="KW-0406">Ion transport</keyword>
<evidence type="ECO:0000256" key="9">
    <source>
        <dbReference type="PROSITE-ProRule" id="PRU00473"/>
    </source>
</evidence>
<evidence type="ECO:0000256" key="3">
    <source>
        <dbReference type="ARBA" id="ARBA00022452"/>
    </source>
</evidence>
<dbReference type="Gene3D" id="2.40.160.20">
    <property type="match status" value="1"/>
</dbReference>
<feature type="signal peptide" evidence="10">
    <location>
        <begin position="1"/>
        <end position="21"/>
    </location>
</feature>
<dbReference type="InterPro" id="IPR006664">
    <property type="entry name" value="OMP_bac"/>
</dbReference>
<dbReference type="PROSITE" id="PS51123">
    <property type="entry name" value="OMPA_2"/>
    <property type="match status" value="1"/>
</dbReference>
<name>A0ABR4XMS9_9PORP</name>
<keyword evidence="3" id="KW-1134">Transmembrane beta strand</keyword>
<keyword evidence="10" id="KW-0732">Signal</keyword>
<dbReference type="InterPro" id="IPR036737">
    <property type="entry name" value="OmpA-like_sf"/>
</dbReference>
<dbReference type="Pfam" id="PF00691">
    <property type="entry name" value="OmpA"/>
    <property type="match status" value="1"/>
</dbReference>
<sequence>MSSLKYILLSSLLVFSIGVSAQESGMKESAGKVNPKKSWEIGLGADVFNISRMNFHSYRSSAKGDVYNLDLRNMMIGGNIYLATEINPWLYADIQATLGWANSFSSEKMNQYKFYGMGGLGAQFRLTPLFNKKYVEPYFRIGANYLFKDFYLTRSGMLPNFQGDNLKWTHSDEFNSKADNQKHAFLASFGVGVNSWFNDRIGFGLQADYLTSFTKSKLNFPRVLARVMFRIGETKEAPKVIYREKIVRQIVEKPVEKEIIKYVEKESEPLYMLFANINFEFDKYDITPESAKILDDAAVILKRMSQHKFLITGHTDSRGSERYNEVLSRKRAQAVVEGLLERGVSADMLKSRGVGKKIAAMPVAKSHIIREGDRKVTIEIIKNMEYWNNLD</sequence>
<reference evidence="12 13" key="1">
    <citation type="submission" date="2014-08" db="EMBL/GenBank/DDBJ databases">
        <title>Porphyromonas canoris strain:OH2762 Genome sequencing.</title>
        <authorList>
            <person name="Wallis C."/>
            <person name="Deusch O."/>
            <person name="O'Flynn C."/>
            <person name="Davis I."/>
            <person name="Jospin G."/>
            <person name="Darling A.E."/>
            <person name="Coil D.A."/>
            <person name="Alexiev A."/>
            <person name="Horsfall A."/>
            <person name="Kirkwood N."/>
            <person name="Harris S."/>
            <person name="Eisen J.A."/>
        </authorList>
    </citation>
    <scope>NUCLEOTIDE SEQUENCE [LARGE SCALE GENOMIC DNA]</scope>
    <source>
        <strain evidence="13">COT-108 OH2762</strain>
    </source>
</reference>
<evidence type="ECO:0000256" key="5">
    <source>
        <dbReference type="ARBA" id="ARBA00023065"/>
    </source>
</evidence>
<keyword evidence="7 9" id="KW-0472">Membrane</keyword>
<keyword evidence="2" id="KW-0813">Transport</keyword>
<evidence type="ECO:0000313" key="12">
    <source>
        <dbReference type="EMBL" id="KGN93416.1"/>
    </source>
</evidence>
<dbReference type="PANTHER" id="PTHR30329">
    <property type="entry name" value="STATOR ELEMENT OF FLAGELLAR MOTOR COMPLEX"/>
    <property type="match status" value="1"/>
</dbReference>
<evidence type="ECO:0000256" key="8">
    <source>
        <dbReference type="ARBA" id="ARBA00023237"/>
    </source>
</evidence>
<keyword evidence="8" id="KW-0998">Cell outer membrane</keyword>
<keyword evidence="13" id="KW-1185">Reference proteome</keyword>
<evidence type="ECO:0000313" key="13">
    <source>
        <dbReference type="Proteomes" id="UP000030101"/>
    </source>
</evidence>
<evidence type="ECO:0000256" key="1">
    <source>
        <dbReference type="ARBA" id="ARBA00004571"/>
    </source>
</evidence>
<proteinExistence type="predicted"/>
<evidence type="ECO:0000256" key="6">
    <source>
        <dbReference type="ARBA" id="ARBA00023114"/>
    </source>
</evidence>
<protein>
    <recommendedName>
        <fullName evidence="11">OmpA-like domain-containing protein</fullName>
    </recommendedName>
</protein>